<evidence type="ECO:0000256" key="2">
    <source>
        <dbReference type="SAM" id="Phobius"/>
    </source>
</evidence>
<gene>
    <name evidence="3" type="ORF">MKW94_009895</name>
</gene>
<feature type="region of interest" description="Disordered" evidence="1">
    <location>
        <begin position="124"/>
        <end position="153"/>
    </location>
</feature>
<dbReference type="EMBL" id="JAJJMA010274262">
    <property type="protein sequence ID" value="MCL7045827.1"/>
    <property type="molecule type" value="Genomic_DNA"/>
</dbReference>
<keyword evidence="2" id="KW-1133">Transmembrane helix</keyword>
<dbReference type="PANTHER" id="PTHR37753:SF1">
    <property type="entry name" value="OS01G0940600 PROTEIN"/>
    <property type="match status" value="1"/>
</dbReference>
<reference evidence="3" key="1">
    <citation type="submission" date="2022-03" db="EMBL/GenBank/DDBJ databases">
        <title>A functionally conserved STORR gene fusion in Papaver species that diverged 16.8 million years ago.</title>
        <authorList>
            <person name="Catania T."/>
        </authorList>
    </citation>
    <scope>NUCLEOTIDE SEQUENCE</scope>
    <source>
        <strain evidence="3">S-191538</strain>
    </source>
</reference>
<evidence type="ECO:0000313" key="4">
    <source>
        <dbReference type="Proteomes" id="UP001177140"/>
    </source>
</evidence>
<comment type="caution">
    <text evidence="3">The sequence shown here is derived from an EMBL/GenBank/DDBJ whole genome shotgun (WGS) entry which is preliminary data.</text>
</comment>
<evidence type="ECO:0000256" key="1">
    <source>
        <dbReference type="SAM" id="MobiDB-lite"/>
    </source>
</evidence>
<keyword evidence="2" id="KW-0812">Transmembrane</keyword>
<name>A0AA41VR14_PAPNU</name>
<dbReference type="PANTHER" id="PTHR37753">
    <property type="entry name" value="OS01G0940600 PROTEIN"/>
    <property type="match status" value="1"/>
</dbReference>
<evidence type="ECO:0008006" key="5">
    <source>
        <dbReference type="Google" id="ProtNLM"/>
    </source>
</evidence>
<evidence type="ECO:0000313" key="3">
    <source>
        <dbReference type="EMBL" id="MCL7045827.1"/>
    </source>
</evidence>
<organism evidence="3 4">
    <name type="scientific">Papaver nudicaule</name>
    <name type="common">Iceland poppy</name>
    <dbReference type="NCBI Taxonomy" id="74823"/>
    <lineage>
        <taxon>Eukaryota</taxon>
        <taxon>Viridiplantae</taxon>
        <taxon>Streptophyta</taxon>
        <taxon>Embryophyta</taxon>
        <taxon>Tracheophyta</taxon>
        <taxon>Spermatophyta</taxon>
        <taxon>Magnoliopsida</taxon>
        <taxon>Ranunculales</taxon>
        <taxon>Papaveraceae</taxon>
        <taxon>Papaveroideae</taxon>
        <taxon>Papaver</taxon>
    </lineage>
</organism>
<protein>
    <recommendedName>
        <fullName evidence="5">Transmembrane protein</fullName>
    </recommendedName>
</protein>
<feature type="transmembrane region" description="Helical" evidence="2">
    <location>
        <begin position="83"/>
        <end position="102"/>
    </location>
</feature>
<keyword evidence="4" id="KW-1185">Reference proteome</keyword>
<dbReference type="AlphaFoldDB" id="A0AA41VR14"/>
<accession>A0AA41VR14</accession>
<dbReference type="Proteomes" id="UP001177140">
    <property type="component" value="Unassembled WGS sequence"/>
</dbReference>
<proteinExistence type="predicted"/>
<sequence>MASLITTFNTSFQTPSSPFLSHSNHNRRTSFTPKSLSFQPLLSSSSNLFSQVTTHHNLLHHHHKQKKRGFGIITRAAPTTANLIFAFVFPLTLLLVTIFTSIKIADKLDKDYVEELAINQAIMEGKDEKEDSLTSVEEEPATVPRRNRPKREA</sequence>
<keyword evidence="2" id="KW-0472">Membrane</keyword>